<dbReference type="EMBL" id="AP012319">
    <property type="protein sequence ID" value="BAL89734.1"/>
    <property type="molecule type" value="Genomic_DNA"/>
</dbReference>
<reference evidence="2 3" key="1">
    <citation type="submission" date="2012-02" db="EMBL/GenBank/DDBJ databases">
        <title>Complete genome sequence of Actinoplanes missouriensis 431 (= NBRC 102363).</title>
        <authorList>
            <person name="Ohnishi Y."/>
            <person name="Ishikawa J."/>
            <person name="Sekine M."/>
            <person name="Hosoyama A."/>
            <person name="Harada T."/>
            <person name="Narita H."/>
            <person name="Hata T."/>
            <person name="Konno Y."/>
            <person name="Tutikane K."/>
            <person name="Fujita N."/>
            <person name="Horinouchi S."/>
            <person name="Hayakawa M."/>
        </authorList>
    </citation>
    <scope>NUCLEOTIDE SEQUENCE [LARGE SCALE GENOMIC DNA]</scope>
    <source>
        <strain evidence="3">ATCC 14538 / DSM 43046 / CBS 188.64 / JCM 3121 / NBRC 102363 / NCIMB 12654 / NRRL B-3342 / UNCC 431</strain>
    </source>
</reference>
<sequence length="156" mass="16891">MPPALEDVDLTNRLLNAVVGHGLLAFRMGPGVRLEFDDDAYHELTIEGSLRFVRVDGSERHGEPISLDVAEQLIQLLNAPVTAATVDPYGTLTVTFGDADLVVPYDEMYEAWQIRSDQGLLVVSMPGGDLAIWKPESDGPDRRDQLGAPGDAFSAA</sequence>
<dbReference type="RefSeq" id="WP_014444628.1">
    <property type="nucleotide sequence ID" value="NC_017093.1"/>
</dbReference>
<dbReference type="Proteomes" id="UP000007882">
    <property type="component" value="Chromosome"/>
</dbReference>
<dbReference type="KEGG" id="ams:AMIS_45140"/>
<dbReference type="OrthoDB" id="3429377at2"/>
<protein>
    <submittedName>
        <fullName evidence="2">Uncharacterized protein</fullName>
    </submittedName>
</protein>
<dbReference type="InterPro" id="IPR046179">
    <property type="entry name" value="DUF6188"/>
</dbReference>
<evidence type="ECO:0000313" key="2">
    <source>
        <dbReference type="EMBL" id="BAL89734.1"/>
    </source>
</evidence>
<proteinExistence type="predicted"/>
<accession>I0H9P7</accession>
<organism evidence="2 3">
    <name type="scientific">Actinoplanes missouriensis (strain ATCC 14538 / DSM 43046 / CBS 188.64 / JCM 3121 / NBRC 102363 / NCIMB 12654 / NRRL B-3342 / UNCC 431)</name>
    <dbReference type="NCBI Taxonomy" id="512565"/>
    <lineage>
        <taxon>Bacteria</taxon>
        <taxon>Bacillati</taxon>
        <taxon>Actinomycetota</taxon>
        <taxon>Actinomycetes</taxon>
        <taxon>Micromonosporales</taxon>
        <taxon>Micromonosporaceae</taxon>
        <taxon>Actinoplanes</taxon>
    </lineage>
</organism>
<dbReference type="AlphaFoldDB" id="I0H9P7"/>
<keyword evidence="3" id="KW-1185">Reference proteome</keyword>
<name>I0H9P7_ACTM4</name>
<dbReference type="HOGENOM" id="CLU_1721280_0_0_11"/>
<dbReference type="PATRIC" id="fig|512565.3.peg.4497"/>
<feature type="compositionally biased region" description="Basic and acidic residues" evidence="1">
    <location>
        <begin position="135"/>
        <end position="145"/>
    </location>
</feature>
<evidence type="ECO:0000256" key="1">
    <source>
        <dbReference type="SAM" id="MobiDB-lite"/>
    </source>
</evidence>
<dbReference type="STRING" id="512565.AMIS_45140"/>
<gene>
    <name evidence="2" type="ordered locus">AMIS_45140</name>
</gene>
<evidence type="ECO:0000313" key="3">
    <source>
        <dbReference type="Proteomes" id="UP000007882"/>
    </source>
</evidence>
<feature type="region of interest" description="Disordered" evidence="1">
    <location>
        <begin position="134"/>
        <end position="156"/>
    </location>
</feature>
<dbReference type="Pfam" id="PF19686">
    <property type="entry name" value="DUF6188"/>
    <property type="match status" value="1"/>
</dbReference>